<dbReference type="EMBL" id="GL883027">
    <property type="protein sequence ID" value="EGG14789.1"/>
    <property type="molecule type" value="Genomic_DNA"/>
</dbReference>
<dbReference type="Proteomes" id="UP000007797">
    <property type="component" value="Unassembled WGS sequence"/>
</dbReference>
<dbReference type="SUPFAM" id="SSF55120">
    <property type="entry name" value="Pseudouridine synthase"/>
    <property type="match status" value="1"/>
</dbReference>
<accession>F4QB17</accession>
<gene>
    <name evidence="6" type="ORF">DFA_10662</name>
</gene>
<dbReference type="InterPro" id="IPR002501">
    <property type="entry name" value="PsdUridine_synth_N"/>
</dbReference>
<dbReference type="PANTHER" id="PTHR13767:SF2">
    <property type="entry name" value="PSEUDOURIDYLATE SYNTHASE TRUB1"/>
    <property type="match status" value="1"/>
</dbReference>
<dbReference type="KEGG" id="dfa:DFA_10662"/>
<keyword evidence="3" id="KW-0819">tRNA processing</keyword>
<evidence type="ECO:0000259" key="5">
    <source>
        <dbReference type="Pfam" id="PF01509"/>
    </source>
</evidence>
<name>F4QB17_CACFS</name>
<evidence type="ECO:0000256" key="1">
    <source>
        <dbReference type="ARBA" id="ARBA00008999"/>
    </source>
</evidence>
<dbReference type="GO" id="GO:0160148">
    <property type="term" value="F:tRNA pseudouridine(55) synthase activity"/>
    <property type="evidence" value="ECO:0007669"/>
    <property type="project" value="UniProtKB-EC"/>
</dbReference>
<organism evidence="6 7">
    <name type="scientific">Cavenderia fasciculata</name>
    <name type="common">Slime mold</name>
    <name type="synonym">Dictyostelium fasciculatum</name>
    <dbReference type="NCBI Taxonomy" id="261658"/>
    <lineage>
        <taxon>Eukaryota</taxon>
        <taxon>Amoebozoa</taxon>
        <taxon>Evosea</taxon>
        <taxon>Eumycetozoa</taxon>
        <taxon>Dictyostelia</taxon>
        <taxon>Acytosteliales</taxon>
        <taxon>Cavenderiaceae</taxon>
        <taxon>Cavenderia</taxon>
    </lineage>
</organism>
<dbReference type="GO" id="GO:0006400">
    <property type="term" value="P:tRNA modification"/>
    <property type="evidence" value="ECO:0007669"/>
    <property type="project" value="TreeGrafter"/>
</dbReference>
<evidence type="ECO:0000313" key="6">
    <source>
        <dbReference type="EMBL" id="EGG14789.1"/>
    </source>
</evidence>
<dbReference type="GO" id="GO:0005634">
    <property type="term" value="C:nucleus"/>
    <property type="evidence" value="ECO:0007669"/>
    <property type="project" value="TreeGrafter"/>
</dbReference>
<dbReference type="GO" id="GO:1990481">
    <property type="term" value="P:mRNA pseudouridine synthesis"/>
    <property type="evidence" value="ECO:0007669"/>
    <property type="project" value="TreeGrafter"/>
</dbReference>
<proteinExistence type="inferred from homology"/>
<dbReference type="AlphaFoldDB" id="F4QB17"/>
<evidence type="ECO:0000313" key="7">
    <source>
        <dbReference type="Proteomes" id="UP000007797"/>
    </source>
</evidence>
<dbReference type="Gene3D" id="3.30.2350.10">
    <property type="entry name" value="Pseudouridine synthase"/>
    <property type="match status" value="1"/>
</dbReference>
<dbReference type="GeneID" id="14866751"/>
<dbReference type="Pfam" id="PF01509">
    <property type="entry name" value="TruB_N"/>
    <property type="match status" value="1"/>
</dbReference>
<reference evidence="7" key="1">
    <citation type="journal article" date="2011" name="Genome Res.">
        <title>Phylogeny-wide analysis of social amoeba genomes highlights ancient origins for complex intercellular communication.</title>
        <authorList>
            <person name="Heidel A.J."/>
            <person name="Lawal H.M."/>
            <person name="Felder M."/>
            <person name="Schilde C."/>
            <person name="Helps N.R."/>
            <person name="Tunggal B."/>
            <person name="Rivero F."/>
            <person name="John U."/>
            <person name="Schleicher M."/>
            <person name="Eichinger L."/>
            <person name="Platzer M."/>
            <person name="Noegel A.A."/>
            <person name="Schaap P."/>
            <person name="Gloeckner G."/>
        </authorList>
    </citation>
    <scope>NUCLEOTIDE SEQUENCE [LARGE SCALE GENOMIC DNA]</scope>
    <source>
        <strain evidence="7">SH3</strain>
    </source>
</reference>
<protein>
    <recommendedName>
        <fullName evidence="2">tRNA pseudouridine(55) synthase</fullName>
        <ecNumber evidence="2">5.4.99.25</ecNumber>
    </recommendedName>
</protein>
<dbReference type="STRING" id="1054147.F4QB17"/>
<dbReference type="GO" id="GO:0003723">
    <property type="term" value="F:RNA binding"/>
    <property type="evidence" value="ECO:0007669"/>
    <property type="project" value="InterPro"/>
</dbReference>
<feature type="domain" description="Pseudouridine synthase II N-terminal" evidence="5">
    <location>
        <begin position="84"/>
        <end position="234"/>
    </location>
</feature>
<dbReference type="InterPro" id="IPR020103">
    <property type="entry name" value="PsdUridine_synth_cat_dom_sf"/>
</dbReference>
<dbReference type="PANTHER" id="PTHR13767">
    <property type="entry name" value="TRNA-PSEUDOURIDINE SYNTHASE"/>
    <property type="match status" value="1"/>
</dbReference>
<comment type="similarity">
    <text evidence="1">Belongs to the pseudouridine synthase TruB family.</text>
</comment>
<keyword evidence="7" id="KW-1185">Reference proteome</keyword>
<dbReference type="OrthoDB" id="9995526at2759"/>
<dbReference type="EC" id="5.4.99.25" evidence="2"/>
<dbReference type="NCBIfam" id="TIGR00431">
    <property type="entry name" value="TruB"/>
    <property type="match status" value="1"/>
</dbReference>
<evidence type="ECO:0000256" key="4">
    <source>
        <dbReference type="ARBA" id="ARBA00023235"/>
    </source>
</evidence>
<keyword evidence="4" id="KW-0413">Isomerase</keyword>
<dbReference type="InterPro" id="IPR014780">
    <property type="entry name" value="tRNA_psdUridine_synth_TruB"/>
</dbReference>
<evidence type="ECO:0000256" key="2">
    <source>
        <dbReference type="ARBA" id="ARBA00012787"/>
    </source>
</evidence>
<sequence>MFCKSTSIIINNHGCRQSSLLSSSMILKGFYSTSSTRNKSNKTPRPESHVEIKKHFKSIKLQSPPNGLLVINKDAGYTSTDLTKVKVGHGGTLDLDADGVMVIGLGSGCKLLNRFLTSDKKYFATCEFGRETTTCDRSGEFIDNGSSSFKKYDHLTLDMINQKLNEPEFRGSIEQIPPIYSALRINGKRLSDLANQGVKVAPSARQVTIYDSKCTRLQGYQADYTMHVSSGFYVRSFVVDVAKALDSTCYITRLRREQVGPFTLDHCLRLEDLFTLPQQHQLEQQQNTEIRDKLISERIQKHMKDMEILLNNYTKITNPSIKLSNSTIII</sequence>
<evidence type="ECO:0000256" key="3">
    <source>
        <dbReference type="ARBA" id="ARBA00022694"/>
    </source>
</evidence>
<dbReference type="RefSeq" id="XP_004351305.1">
    <property type="nucleotide sequence ID" value="XM_004351253.1"/>
</dbReference>